<dbReference type="InterPro" id="IPR002110">
    <property type="entry name" value="Ankyrin_rpt"/>
</dbReference>
<evidence type="ECO:0000256" key="2">
    <source>
        <dbReference type="ARBA" id="ARBA00022737"/>
    </source>
</evidence>
<dbReference type="CDD" id="cd22231">
    <property type="entry name" value="RHH_NikR_HicB-like"/>
    <property type="match status" value="1"/>
</dbReference>
<sequence length="366" mass="41159">MNVHLTPELEQLVQSKVQSGRYNSASEVMREALRLMEERDLIKAEVRKKISAGMESLRQGKGTDGDEFMDQMIAELDEEIRPMRRYILAPEAKEDLKQINAYLKREAGLPVAQSTLKKIRDVFAFLSQTPGAGHVREDLTSEPVRFWPVFSYLIVYNPAVRPIEIARIIHGNRDVISMVEEDRIKALRLASRNGDYSIVMHLSDSGTPIDTPDMTGYTPLMLSAREGHVDIVRLLLERGANGKAKQRVGSTALDFAVMAGHVDIVRLLLDLEGDISGYRGRDLLRSLPRSAYAAIAPFLRNAGASDEVSHYTIDEVGEIQERLLRGEEVLCRICNKPIVYSWPGNHVGPYGIFCPDGCTETEEHWR</sequence>
<evidence type="ECO:0000256" key="1">
    <source>
        <dbReference type="ARBA" id="ARBA00022649"/>
    </source>
</evidence>
<dbReference type="GO" id="GO:0006355">
    <property type="term" value="P:regulation of DNA-templated transcription"/>
    <property type="evidence" value="ECO:0007669"/>
    <property type="project" value="InterPro"/>
</dbReference>
<keyword evidence="1" id="KW-1277">Toxin-antitoxin system</keyword>
<keyword evidence="6" id="KW-1185">Reference proteome</keyword>
<keyword evidence="3 4" id="KW-0040">ANK repeat</keyword>
<dbReference type="PROSITE" id="PS50088">
    <property type="entry name" value="ANK_REPEAT"/>
    <property type="match status" value="2"/>
</dbReference>
<dbReference type="Gene3D" id="3.30.2310.20">
    <property type="entry name" value="RelE-like"/>
    <property type="match status" value="1"/>
</dbReference>
<dbReference type="PROSITE" id="PS50297">
    <property type="entry name" value="ANK_REP_REGION"/>
    <property type="match status" value="2"/>
</dbReference>
<dbReference type="PANTHER" id="PTHR24166">
    <property type="entry name" value="ROLLING PEBBLES, ISOFORM B"/>
    <property type="match status" value="1"/>
</dbReference>
<dbReference type="InterPro" id="IPR038296">
    <property type="entry name" value="ParD_sf"/>
</dbReference>
<dbReference type="AlphaFoldDB" id="A0A232LLT0"/>
<dbReference type="Proteomes" id="UP000243515">
    <property type="component" value="Unassembled WGS sequence"/>
</dbReference>
<dbReference type="InterPro" id="IPR022789">
    <property type="entry name" value="ParD"/>
</dbReference>
<dbReference type="OrthoDB" id="366390at2759"/>
<dbReference type="Pfam" id="PF03693">
    <property type="entry name" value="ParD_antitoxin"/>
    <property type="match status" value="1"/>
</dbReference>
<name>A0A232LLT0_9EURO</name>
<dbReference type="InterPro" id="IPR036770">
    <property type="entry name" value="Ankyrin_rpt-contain_sf"/>
</dbReference>
<dbReference type="Gene3D" id="1.25.40.20">
    <property type="entry name" value="Ankyrin repeat-containing domain"/>
    <property type="match status" value="1"/>
</dbReference>
<dbReference type="Pfam" id="PF12796">
    <property type="entry name" value="Ank_2"/>
    <property type="match status" value="1"/>
</dbReference>
<dbReference type="InterPro" id="IPR007712">
    <property type="entry name" value="RelE/ParE_toxin"/>
</dbReference>
<feature type="repeat" description="ANK" evidence="4">
    <location>
        <begin position="248"/>
        <end position="280"/>
    </location>
</feature>
<dbReference type="NCBIfam" id="TIGR02606">
    <property type="entry name" value="antidote_CC2985"/>
    <property type="match status" value="1"/>
</dbReference>
<dbReference type="EMBL" id="NPHW01007733">
    <property type="protein sequence ID" value="OXV05116.1"/>
    <property type="molecule type" value="Genomic_DNA"/>
</dbReference>
<evidence type="ECO:0000313" key="5">
    <source>
        <dbReference type="EMBL" id="OXV05116.1"/>
    </source>
</evidence>
<dbReference type="InterPro" id="IPR010985">
    <property type="entry name" value="Ribbon_hlx_hlx"/>
</dbReference>
<evidence type="ECO:0000256" key="4">
    <source>
        <dbReference type="PROSITE-ProRule" id="PRU00023"/>
    </source>
</evidence>
<dbReference type="InterPro" id="IPR050889">
    <property type="entry name" value="Dendritic_Spine_Reg/Scaffold"/>
</dbReference>
<dbReference type="InterPro" id="IPR035093">
    <property type="entry name" value="RelE/ParE_toxin_dom_sf"/>
</dbReference>
<dbReference type="Pfam" id="PF05016">
    <property type="entry name" value="ParE_toxin"/>
    <property type="match status" value="1"/>
</dbReference>
<reference evidence="5 6" key="1">
    <citation type="journal article" date="2015" name="Environ. Microbiol.">
        <title>Metagenome sequence of Elaphomyces granulatus from sporocarp tissue reveals Ascomycota ectomycorrhizal fingerprints of genome expansion and a Proteobacteria-rich microbiome.</title>
        <authorList>
            <person name="Quandt C.A."/>
            <person name="Kohler A."/>
            <person name="Hesse C.N."/>
            <person name="Sharpton T.J."/>
            <person name="Martin F."/>
            <person name="Spatafora J.W."/>
        </authorList>
    </citation>
    <scope>NUCLEOTIDE SEQUENCE [LARGE SCALE GENOMIC DNA]</scope>
    <source>
        <strain evidence="5 6">OSC145934</strain>
    </source>
</reference>
<gene>
    <name evidence="5" type="ORF">Egran_07116</name>
</gene>
<dbReference type="Gene3D" id="6.10.10.120">
    <property type="entry name" value="Antitoxin ParD1-like"/>
    <property type="match status" value="1"/>
</dbReference>
<protein>
    <submittedName>
        <fullName evidence="5">Uncharacterized protein</fullName>
    </submittedName>
</protein>
<dbReference type="SMART" id="SM00248">
    <property type="entry name" value="ANK"/>
    <property type="match status" value="3"/>
</dbReference>
<comment type="caution">
    <text evidence="5">The sequence shown here is derived from an EMBL/GenBank/DDBJ whole genome shotgun (WGS) entry which is preliminary data.</text>
</comment>
<dbReference type="SUPFAM" id="SSF48403">
    <property type="entry name" value="Ankyrin repeat"/>
    <property type="match status" value="1"/>
</dbReference>
<evidence type="ECO:0000256" key="3">
    <source>
        <dbReference type="ARBA" id="ARBA00023043"/>
    </source>
</evidence>
<feature type="repeat" description="ANK" evidence="4">
    <location>
        <begin position="215"/>
        <end position="247"/>
    </location>
</feature>
<keyword evidence="2" id="KW-0677">Repeat</keyword>
<proteinExistence type="predicted"/>
<dbReference type="SUPFAM" id="SSF47598">
    <property type="entry name" value="Ribbon-helix-helix"/>
    <property type="match status" value="1"/>
</dbReference>
<accession>A0A232LLT0</accession>
<organism evidence="5 6">
    <name type="scientific">Elaphomyces granulatus</name>
    <dbReference type="NCBI Taxonomy" id="519963"/>
    <lineage>
        <taxon>Eukaryota</taxon>
        <taxon>Fungi</taxon>
        <taxon>Dikarya</taxon>
        <taxon>Ascomycota</taxon>
        <taxon>Pezizomycotina</taxon>
        <taxon>Eurotiomycetes</taxon>
        <taxon>Eurotiomycetidae</taxon>
        <taxon>Eurotiales</taxon>
        <taxon>Elaphomycetaceae</taxon>
        <taxon>Elaphomyces</taxon>
    </lineage>
</organism>
<evidence type="ECO:0000313" key="6">
    <source>
        <dbReference type="Proteomes" id="UP000243515"/>
    </source>
</evidence>
<dbReference type="PANTHER" id="PTHR24166:SF47">
    <property type="entry name" value="M-PHASE PHOSPHOPROTEIN 8"/>
    <property type="match status" value="1"/>
</dbReference>